<protein>
    <submittedName>
        <fullName evidence="1">Uncharacterized protein</fullName>
    </submittedName>
</protein>
<gene>
    <name evidence="1" type="ORF">PECUL_23A041693</name>
</gene>
<reference evidence="1" key="1">
    <citation type="submission" date="2022-03" db="EMBL/GenBank/DDBJ databases">
        <authorList>
            <person name="Alioto T."/>
            <person name="Alioto T."/>
            <person name="Gomez Garrido J."/>
        </authorList>
    </citation>
    <scope>NUCLEOTIDE SEQUENCE</scope>
</reference>
<proteinExistence type="predicted"/>
<organism evidence="1 2">
    <name type="scientific">Pelobates cultripes</name>
    <name type="common">Western spadefoot toad</name>
    <dbReference type="NCBI Taxonomy" id="61616"/>
    <lineage>
        <taxon>Eukaryota</taxon>
        <taxon>Metazoa</taxon>
        <taxon>Chordata</taxon>
        <taxon>Craniata</taxon>
        <taxon>Vertebrata</taxon>
        <taxon>Euteleostomi</taxon>
        <taxon>Amphibia</taxon>
        <taxon>Batrachia</taxon>
        <taxon>Anura</taxon>
        <taxon>Pelobatoidea</taxon>
        <taxon>Pelobatidae</taxon>
        <taxon>Pelobates</taxon>
    </lineage>
</organism>
<evidence type="ECO:0000313" key="1">
    <source>
        <dbReference type="EMBL" id="CAH2293770.1"/>
    </source>
</evidence>
<feature type="non-terminal residue" evidence="1">
    <location>
        <position position="1"/>
    </location>
</feature>
<sequence length="53" mass="5743">KYGGSADTGTEENGMQEQQVLVVEPFTSKRSISRGLQLLEEGYRLKGKGEAAV</sequence>
<keyword evidence="2" id="KW-1185">Reference proteome</keyword>
<dbReference type="AlphaFoldDB" id="A0AAD1S8Z6"/>
<accession>A0AAD1S8Z6</accession>
<feature type="non-terminal residue" evidence="1">
    <location>
        <position position="53"/>
    </location>
</feature>
<dbReference type="Proteomes" id="UP001295444">
    <property type="component" value="Chromosome 05"/>
</dbReference>
<dbReference type="EMBL" id="OW240916">
    <property type="protein sequence ID" value="CAH2293770.1"/>
    <property type="molecule type" value="Genomic_DNA"/>
</dbReference>
<evidence type="ECO:0000313" key="2">
    <source>
        <dbReference type="Proteomes" id="UP001295444"/>
    </source>
</evidence>
<name>A0AAD1S8Z6_PELCU</name>